<proteinExistence type="predicted"/>
<dbReference type="Pfam" id="PF00015">
    <property type="entry name" value="MCPsignal"/>
    <property type="match status" value="1"/>
</dbReference>
<dbReference type="PANTHER" id="PTHR32089">
    <property type="entry name" value="METHYL-ACCEPTING CHEMOTAXIS PROTEIN MCPB"/>
    <property type="match status" value="1"/>
</dbReference>
<evidence type="ECO:0000313" key="4">
    <source>
        <dbReference type="EMBL" id="GAX89580.1"/>
    </source>
</evidence>
<dbReference type="OrthoDB" id="9765776at2"/>
<dbReference type="AlphaFoldDB" id="A0A292YM79"/>
<organism evidence="4 5">
    <name type="scientific">Effusibacillus lacus</name>
    <dbReference type="NCBI Taxonomy" id="1348429"/>
    <lineage>
        <taxon>Bacteria</taxon>
        <taxon>Bacillati</taxon>
        <taxon>Bacillota</taxon>
        <taxon>Bacilli</taxon>
        <taxon>Bacillales</taxon>
        <taxon>Alicyclobacillaceae</taxon>
        <taxon>Effusibacillus</taxon>
    </lineage>
</organism>
<dbReference type="Proteomes" id="UP000217785">
    <property type="component" value="Unassembled WGS sequence"/>
</dbReference>
<protein>
    <recommendedName>
        <fullName evidence="3">Methyl-accepting transducer domain-containing protein</fullName>
    </recommendedName>
</protein>
<dbReference type="GO" id="GO:0007165">
    <property type="term" value="P:signal transduction"/>
    <property type="evidence" value="ECO:0007669"/>
    <property type="project" value="UniProtKB-KW"/>
</dbReference>
<dbReference type="SUPFAM" id="SSF58104">
    <property type="entry name" value="Methyl-accepting chemotaxis protein (MCP) signaling domain"/>
    <property type="match status" value="1"/>
</dbReference>
<reference evidence="5" key="1">
    <citation type="submission" date="2017-07" db="EMBL/GenBank/DDBJ databases">
        <title>Draft genome sequence of Effusibacillus lacus strain skLN1.</title>
        <authorList>
            <person name="Watanabe M."/>
            <person name="Kojima H."/>
            <person name="Fukui M."/>
        </authorList>
    </citation>
    <scope>NUCLEOTIDE SEQUENCE [LARGE SCALE GENOMIC DNA]</scope>
    <source>
        <strain evidence="5">skLN1</strain>
    </source>
</reference>
<comment type="caution">
    <text evidence="4">The sequence shown here is derived from an EMBL/GenBank/DDBJ whole genome shotgun (WGS) entry which is preliminary data.</text>
</comment>
<keyword evidence="1 2" id="KW-0807">Transducer</keyword>
<accession>A0A292YM79</accession>
<keyword evidence="5" id="KW-1185">Reference proteome</keyword>
<evidence type="ECO:0000256" key="2">
    <source>
        <dbReference type="PROSITE-ProRule" id="PRU00284"/>
    </source>
</evidence>
<evidence type="ECO:0000313" key="5">
    <source>
        <dbReference type="Proteomes" id="UP000217785"/>
    </source>
</evidence>
<evidence type="ECO:0000259" key="3">
    <source>
        <dbReference type="PROSITE" id="PS50111"/>
    </source>
</evidence>
<dbReference type="InterPro" id="IPR004089">
    <property type="entry name" value="MCPsignal_dom"/>
</dbReference>
<dbReference type="GO" id="GO:0016020">
    <property type="term" value="C:membrane"/>
    <property type="evidence" value="ECO:0007669"/>
    <property type="project" value="InterPro"/>
</dbReference>
<dbReference type="EMBL" id="BDUF01000024">
    <property type="protein sequence ID" value="GAX89580.1"/>
    <property type="molecule type" value="Genomic_DNA"/>
</dbReference>
<sequence length="272" mass="29511">MRLESFVKHAPVFKQLLDLYVDSLLCVSDLTTYLYAEASSNFDLGVRKGDSVKEGSTLALAMAEKKPVRKRMDRSLYGVPYIAMAVPIFAEDGTVCGGLVCCVSTDRQEQLYSSSQEFSSLTEELAATAETFTRNTESLAKANLDIMNLAKALDQQMVEIEKVNRLIAQVSQQTNLLGLNALIEAAHAGDKGKGFSVVANEIRRLAGESQASAKGVTDNVRQVQESVSELLRHAEIIAQSSQEQVAGAEELTAMSHHISQLAASLNKLANII</sequence>
<gene>
    <name evidence="4" type="ORF">EFBL_1204</name>
</gene>
<dbReference type="PROSITE" id="PS50111">
    <property type="entry name" value="CHEMOTAXIS_TRANSDUC_2"/>
    <property type="match status" value="1"/>
</dbReference>
<dbReference type="SMART" id="SM00283">
    <property type="entry name" value="MA"/>
    <property type="match status" value="1"/>
</dbReference>
<dbReference type="RefSeq" id="WP_096181277.1">
    <property type="nucleotide sequence ID" value="NZ_BDUF01000024.1"/>
</dbReference>
<name>A0A292YM79_9BACL</name>
<dbReference type="Gene3D" id="1.10.287.950">
    <property type="entry name" value="Methyl-accepting chemotaxis protein"/>
    <property type="match status" value="1"/>
</dbReference>
<feature type="domain" description="Methyl-accepting transducer" evidence="3">
    <location>
        <begin position="109"/>
        <end position="272"/>
    </location>
</feature>
<evidence type="ECO:0000256" key="1">
    <source>
        <dbReference type="ARBA" id="ARBA00023224"/>
    </source>
</evidence>
<dbReference type="PANTHER" id="PTHR32089:SF112">
    <property type="entry name" value="LYSOZYME-LIKE PROTEIN-RELATED"/>
    <property type="match status" value="1"/>
</dbReference>